<dbReference type="EC" id="2.1.1.-" evidence="3"/>
<dbReference type="PROSITE" id="PS50280">
    <property type="entry name" value="SET"/>
    <property type="match status" value="1"/>
</dbReference>
<dbReference type="Gene3D" id="2.170.270.10">
    <property type="entry name" value="SET domain"/>
    <property type="match status" value="1"/>
</dbReference>
<feature type="region of interest" description="Disordered" evidence="1">
    <location>
        <begin position="540"/>
        <end position="559"/>
    </location>
</feature>
<dbReference type="Gene3D" id="1.10.220.160">
    <property type="match status" value="1"/>
</dbReference>
<dbReference type="PANTHER" id="PTHR12197:SF251">
    <property type="entry name" value="EG:BACR7C10.4 PROTEIN"/>
    <property type="match status" value="1"/>
</dbReference>
<protein>
    <submittedName>
        <fullName evidence="3">SET domain-containing protein</fullName>
        <ecNumber evidence="3">2.1.1.-</ecNumber>
    </submittedName>
</protein>
<keyword evidence="4" id="KW-1185">Reference proteome</keyword>
<dbReference type="Proteomes" id="UP001224775">
    <property type="component" value="Unassembled WGS sequence"/>
</dbReference>
<comment type="caution">
    <text evidence="3">The sequence shown here is derived from an EMBL/GenBank/DDBJ whole genome shotgun (WGS) entry which is preliminary data.</text>
</comment>
<dbReference type="CDD" id="cd20071">
    <property type="entry name" value="SET_SMYD"/>
    <property type="match status" value="1"/>
</dbReference>
<evidence type="ECO:0000259" key="2">
    <source>
        <dbReference type="PROSITE" id="PS50280"/>
    </source>
</evidence>
<accession>A0AAD8XRZ5</accession>
<evidence type="ECO:0000313" key="4">
    <source>
        <dbReference type="Proteomes" id="UP001224775"/>
    </source>
</evidence>
<dbReference type="InterPro" id="IPR001214">
    <property type="entry name" value="SET_dom"/>
</dbReference>
<dbReference type="GO" id="GO:0005634">
    <property type="term" value="C:nucleus"/>
    <property type="evidence" value="ECO:0007669"/>
    <property type="project" value="TreeGrafter"/>
</dbReference>
<dbReference type="SUPFAM" id="SSF82199">
    <property type="entry name" value="SET domain"/>
    <property type="match status" value="1"/>
</dbReference>
<evidence type="ECO:0000313" key="3">
    <source>
        <dbReference type="EMBL" id="KAK1732499.1"/>
    </source>
</evidence>
<sequence length="559" mass="61549">MTEVRDLSSLKVAAAAIDSSCQFGLFASSKAYKKGDAILSESPLIILKHPSEPDKVRSQFDKSCFAAKKKPSNDQDENDDNIITDLTLPASSTKDLTAHHIKKLKGLALAAASYAMHRPNLTDETKEKLFQLYHPSTNNNQGDGVSDDEKSALKLVNQALKICQKIAAPDTSLNRLVQDAKGADELINLLLIYSCNAFEGGRIYHRLSRANHSCNPNAIVCGSSSGGDDDDVSVLKAACDIAEGEEITISYLGSYLYAGYPTRQRVLKDSKYFTCQCDRCSSTVHSDLASCLPCPVCHPRTGRYLDEDVMFDEGDEGDLTVSYATPKNGMIAEERSIECKGCNKITSFNPNEQSMRKKKEAACVNYMNKAEEKVYDRLEGNDSVTSNGSDGDKNLDVEKEANEQFYEMATSICGAKHWTTHFMNLSLIEESLANFQSTFMSMGQNAAEDAETMEELLTGIAEAADGIERAWMYASGLNLKTDPSQWLFDYTVGLARALVSLGDAKSQQYAVQWISKVEDYAEAFESDGMQKVVSSLKNAWKRHTSSEGEESDKKRQKVA</sequence>
<keyword evidence="3" id="KW-0489">Methyltransferase</keyword>
<dbReference type="Gene3D" id="6.10.140.2220">
    <property type="match status" value="1"/>
</dbReference>
<organism evidence="3 4">
    <name type="scientific">Skeletonema marinoi</name>
    <dbReference type="NCBI Taxonomy" id="267567"/>
    <lineage>
        <taxon>Eukaryota</taxon>
        <taxon>Sar</taxon>
        <taxon>Stramenopiles</taxon>
        <taxon>Ochrophyta</taxon>
        <taxon>Bacillariophyta</taxon>
        <taxon>Coscinodiscophyceae</taxon>
        <taxon>Thalassiosirophycidae</taxon>
        <taxon>Thalassiosirales</taxon>
        <taxon>Skeletonemataceae</taxon>
        <taxon>Skeletonema</taxon>
        <taxon>Skeletonema marinoi-dohrnii complex</taxon>
    </lineage>
</organism>
<gene>
    <name evidence="3" type="ORF">QTG54_016782</name>
</gene>
<evidence type="ECO:0000256" key="1">
    <source>
        <dbReference type="SAM" id="MobiDB-lite"/>
    </source>
</evidence>
<dbReference type="GO" id="GO:0008168">
    <property type="term" value="F:methyltransferase activity"/>
    <property type="evidence" value="ECO:0007669"/>
    <property type="project" value="UniProtKB-KW"/>
</dbReference>
<proteinExistence type="predicted"/>
<dbReference type="GO" id="GO:0032259">
    <property type="term" value="P:methylation"/>
    <property type="evidence" value="ECO:0007669"/>
    <property type="project" value="UniProtKB-KW"/>
</dbReference>
<feature type="domain" description="SET" evidence="2">
    <location>
        <begin position="8"/>
        <end position="252"/>
    </location>
</feature>
<name>A0AAD8XRZ5_9STRA</name>
<dbReference type="PANTHER" id="PTHR12197">
    <property type="entry name" value="HISTONE-LYSINE N-METHYLTRANSFERASE SMYD"/>
    <property type="match status" value="1"/>
</dbReference>
<dbReference type="InterPro" id="IPR046341">
    <property type="entry name" value="SET_dom_sf"/>
</dbReference>
<dbReference type="Pfam" id="PF00856">
    <property type="entry name" value="SET"/>
    <property type="match status" value="1"/>
</dbReference>
<dbReference type="AlphaFoldDB" id="A0AAD8XRZ5"/>
<reference evidence="3" key="1">
    <citation type="submission" date="2023-06" db="EMBL/GenBank/DDBJ databases">
        <title>Survivors Of The Sea: Transcriptome response of Skeletonema marinoi to long-term dormancy.</title>
        <authorList>
            <person name="Pinder M.I.M."/>
            <person name="Kourtchenko O."/>
            <person name="Robertson E.K."/>
            <person name="Larsson T."/>
            <person name="Maumus F."/>
            <person name="Osuna-Cruz C.M."/>
            <person name="Vancaester E."/>
            <person name="Stenow R."/>
            <person name="Vandepoele K."/>
            <person name="Ploug H."/>
            <person name="Bruchert V."/>
            <person name="Godhe A."/>
            <person name="Topel M."/>
        </authorList>
    </citation>
    <scope>NUCLEOTIDE SEQUENCE</scope>
    <source>
        <strain evidence="3">R05AC</strain>
    </source>
</reference>
<dbReference type="InterPro" id="IPR050869">
    <property type="entry name" value="H3K4_H4K5_MeTrfase"/>
</dbReference>
<keyword evidence="3" id="KW-0808">Transferase</keyword>
<dbReference type="EMBL" id="JATAAI010000065">
    <property type="protein sequence ID" value="KAK1732499.1"/>
    <property type="molecule type" value="Genomic_DNA"/>
</dbReference>